<comment type="caution">
    <text evidence="2">The sequence shown here is derived from an EMBL/GenBank/DDBJ whole genome shotgun (WGS) entry which is preliminary data.</text>
</comment>
<evidence type="ECO:0000313" key="3">
    <source>
        <dbReference type="Proteomes" id="UP000261210"/>
    </source>
</evidence>
<reference evidence="2 3" key="1">
    <citation type="submission" date="2018-08" db="EMBL/GenBank/DDBJ databases">
        <title>A genome reference for cultivated species of the human gut microbiota.</title>
        <authorList>
            <person name="Zou Y."/>
            <person name="Xue W."/>
            <person name="Luo G."/>
        </authorList>
    </citation>
    <scope>NUCLEOTIDE SEQUENCE [LARGE SCALE GENOMIC DNA]</scope>
    <source>
        <strain evidence="2 3">TF10-34</strain>
    </source>
</reference>
<dbReference type="PROSITE" id="PS00018">
    <property type="entry name" value="EF_HAND_1"/>
    <property type="match status" value="1"/>
</dbReference>
<evidence type="ECO:0000313" key="2">
    <source>
        <dbReference type="EMBL" id="RGK61321.1"/>
    </source>
</evidence>
<dbReference type="Pfam" id="PF16249">
    <property type="entry name" value="DUF4906"/>
    <property type="match status" value="1"/>
</dbReference>
<protein>
    <submittedName>
        <fullName evidence="2">DUF4906 domain-containing protein</fullName>
    </submittedName>
</protein>
<accession>A0A3E4ND35</accession>
<gene>
    <name evidence="2" type="ORF">DXD03_13130</name>
</gene>
<organism evidence="2 3">
    <name type="scientific">Bacteroides xylanisolvens</name>
    <dbReference type="NCBI Taxonomy" id="371601"/>
    <lineage>
        <taxon>Bacteria</taxon>
        <taxon>Pseudomonadati</taxon>
        <taxon>Bacteroidota</taxon>
        <taxon>Bacteroidia</taxon>
        <taxon>Bacteroidales</taxon>
        <taxon>Bacteroidaceae</taxon>
        <taxon>Bacteroides</taxon>
    </lineage>
</organism>
<dbReference type="InterPro" id="IPR032594">
    <property type="entry name" value="DUF4906"/>
</dbReference>
<dbReference type="InterPro" id="IPR018247">
    <property type="entry name" value="EF_Hand_1_Ca_BS"/>
</dbReference>
<proteinExistence type="predicted"/>
<dbReference type="AlphaFoldDB" id="A0A3E4ND35"/>
<sequence>MKNMMISRYNMRIKNNDKTYFRAVCIVLFSLAFTGCTKDGLNEFGPGNATGKVVMVSLNVSLPPIEEPTSTSEYTTVKPFLRNENSSDSSFTVVLEREQRAATTRVSDGTTKLHNLWLFQFNEDGSMNGNPHKLSDTATAINDMLTIDVPLVVAENQTLYLLVLGPKLDYDMSGVRTLDELKKWSFDYLINVEGHTQSLITADDEVPLAGEVSGITVMDIDGGDHGLVEYNKPAGFVGGIAIKKLMARITFRYKLEVENYKLQGLKLLNVNSKVRLTNPEKNTGTDTYVTFEIDKFDEPDPNGFYSATWYVAQNCQGTVASIASESQRYYKVVNGVSSGSAPILGMQIEAWAYSTSTSATGEYAIYQMYIGNNNTNNFDVKPNHFYNLRTTINADINSAKNDERIRAYTVSQYVEFHASKNVSVSGGKFDNKYNTSSEKYDLDAAYEVRPIVVQTQGRMVEVGVYTDESCTQHPTPSWLRLSSSSNYTDAYNNAKEPLGTYIKASTILPTQLKFYLYNDEYIDDGEGNFLDPGADATEGKRSLYIKITTTTNGDAGEALQTSHIFRLDQRAAIYLGRLGGERNGDGNYTMGLVYTRMSLRSTSWLLADVKPGTTRTGYARIKTAELSYGTDNMDNGKTATRHLAENTYNQNWIDKYVPIPQKDASGHVLLYQYQYPASTFSARACYDRNRDENGDGIIDEKEFKWYLPASNQLLGICVAALPGLGGGTSTTEFISPPYCYFIAASSGNFWSPDRDSGSDRCVRDVTSPFDAPY</sequence>
<dbReference type="EMBL" id="QSQU01000018">
    <property type="protein sequence ID" value="RGK61321.1"/>
    <property type="molecule type" value="Genomic_DNA"/>
</dbReference>
<dbReference type="Proteomes" id="UP000261210">
    <property type="component" value="Unassembled WGS sequence"/>
</dbReference>
<evidence type="ECO:0000259" key="1">
    <source>
        <dbReference type="Pfam" id="PF16249"/>
    </source>
</evidence>
<name>A0A3E4ND35_9BACE</name>
<feature type="domain" description="DUF4906" evidence="1">
    <location>
        <begin position="305"/>
        <end position="388"/>
    </location>
</feature>